<keyword evidence="2" id="KW-1185">Reference proteome</keyword>
<proteinExistence type="predicted"/>
<name>A0A0B0NQJ6_GOSAR</name>
<dbReference type="EMBL" id="KN399336">
    <property type="protein sequence ID" value="KHG13321.1"/>
    <property type="molecule type" value="Genomic_DNA"/>
</dbReference>
<evidence type="ECO:0000313" key="2">
    <source>
        <dbReference type="Proteomes" id="UP000032142"/>
    </source>
</evidence>
<dbReference type="Proteomes" id="UP000032142">
    <property type="component" value="Unassembled WGS sequence"/>
</dbReference>
<organism evidence="1 2">
    <name type="scientific">Gossypium arboreum</name>
    <name type="common">Tree cotton</name>
    <name type="synonym">Gossypium nanking</name>
    <dbReference type="NCBI Taxonomy" id="29729"/>
    <lineage>
        <taxon>Eukaryota</taxon>
        <taxon>Viridiplantae</taxon>
        <taxon>Streptophyta</taxon>
        <taxon>Embryophyta</taxon>
        <taxon>Tracheophyta</taxon>
        <taxon>Spermatophyta</taxon>
        <taxon>Magnoliopsida</taxon>
        <taxon>eudicotyledons</taxon>
        <taxon>Gunneridae</taxon>
        <taxon>Pentapetalae</taxon>
        <taxon>rosids</taxon>
        <taxon>malvids</taxon>
        <taxon>Malvales</taxon>
        <taxon>Malvaceae</taxon>
        <taxon>Malvoideae</taxon>
        <taxon>Gossypium</taxon>
    </lineage>
</organism>
<gene>
    <name evidence="1" type="ORF">F383_17715</name>
</gene>
<evidence type="ECO:0000313" key="1">
    <source>
        <dbReference type="EMBL" id="KHG13321.1"/>
    </source>
</evidence>
<sequence>MCCRVRPRLGRWHLFVIYVYDHVWDIGIV</sequence>
<accession>A0A0B0NQJ6</accession>
<reference evidence="2" key="1">
    <citation type="submission" date="2014-09" db="EMBL/GenBank/DDBJ databases">
        <authorList>
            <person name="Mudge J."/>
            <person name="Ramaraj T."/>
            <person name="Lindquist I.E."/>
            <person name="Bharti A.K."/>
            <person name="Sundararajan A."/>
            <person name="Cameron C.T."/>
            <person name="Woodward J.E."/>
            <person name="May G.D."/>
            <person name="Brubaker C."/>
            <person name="Broadhvest J."/>
            <person name="Wilkins T.A."/>
        </authorList>
    </citation>
    <scope>NUCLEOTIDE SEQUENCE</scope>
    <source>
        <strain evidence="2">cv. AKA8401</strain>
    </source>
</reference>
<dbReference type="AlphaFoldDB" id="A0A0B0NQJ6"/>
<protein>
    <submittedName>
        <fullName evidence="1">Uncharacterized protein</fullName>
    </submittedName>
</protein>